<proteinExistence type="predicted"/>
<dbReference type="EnsemblMetazoa" id="AALFPA23_000274.R37935">
    <property type="protein sequence ID" value="AALFPA23_000274.P37935"/>
    <property type="gene ID" value="AALFPA23_000274"/>
</dbReference>
<dbReference type="GeneID" id="109411032"/>
<evidence type="ECO:0000313" key="3">
    <source>
        <dbReference type="Proteomes" id="UP000069940"/>
    </source>
</evidence>
<protein>
    <recommendedName>
        <fullName evidence="4">RRM domain-containing protein</fullName>
    </recommendedName>
</protein>
<reference evidence="2" key="2">
    <citation type="submission" date="2025-05" db="UniProtKB">
        <authorList>
            <consortium name="EnsemblMetazoa"/>
        </authorList>
    </citation>
    <scope>IDENTIFICATION</scope>
    <source>
        <strain evidence="2">Foshan</strain>
    </source>
</reference>
<feature type="region of interest" description="Disordered" evidence="1">
    <location>
        <begin position="1"/>
        <end position="85"/>
    </location>
</feature>
<keyword evidence="3" id="KW-1185">Reference proteome</keyword>
<dbReference type="CDD" id="cd00590">
    <property type="entry name" value="RRM_SF"/>
    <property type="match status" value="2"/>
</dbReference>
<dbReference type="InterPro" id="IPR035979">
    <property type="entry name" value="RBD_domain_sf"/>
</dbReference>
<evidence type="ECO:0000256" key="1">
    <source>
        <dbReference type="SAM" id="MobiDB-lite"/>
    </source>
</evidence>
<dbReference type="RefSeq" id="XP_062703191.1">
    <property type="nucleotide sequence ID" value="XM_062847207.1"/>
</dbReference>
<evidence type="ECO:0000313" key="2">
    <source>
        <dbReference type="EnsemblMetazoa" id="AALFPA23_000274.P37935"/>
    </source>
</evidence>
<name>A0ABM1XJR4_AEDAL</name>
<reference evidence="3" key="1">
    <citation type="journal article" date="2015" name="Proc. Natl. Acad. Sci. U.S.A.">
        <title>Genome sequence of the Asian Tiger mosquito, Aedes albopictus, reveals insights into its biology, genetics, and evolution.</title>
        <authorList>
            <person name="Chen X.G."/>
            <person name="Jiang X."/>
            <person name="Gu J."/>
            <person name="Xu M."/>
            <person name="Wu Y."/>
            <person name="Deng Y."/>
            <person name="Zhang C."/>
            <person name="Bonizzoni M."/>
            <person name="Dermauw W."/>
            <person name="Vontas J."/>
            <person name="Armbruster P."/>
            <person name="Huang X."/>
            <person name="Yang Y."/>
            <person name="Zhang H."/>
            <person name="He W."/>
            <person name="Peng H."/>
            <person name="Liu Y."/>
            <person name="Wu K."/>
            <person name="Chen J."/>
            <person name="Lirakis M."/>
            <person name="Topalis P."/>
            <person name="Van Leeuwen T."/>
            <person name="Hall A.B."/>
            <person name="Jiang X."/>
            <person name="Thorpe C."/>
            <person name="Mueller R.L."/>
            <person name="Sun C."/>
            <person name="Waterhouse R.M."/>
            <person name="Yan G."/>
            <person name="Tu Z.J."/>
            <person name="Fang X."/>
            <person name="James A.A."/>
        </authorList>
    </citation>
    <scope>NUCLEOTIDE SEQUENCE [LARGE SCALE GENOMIC DNA]</scope>
    <source>
        <strain evidence="3">Foshan</strain>
    </source>
</reference>
<accession>A0ABM1XJR4</accession>
<dbReference type="SUPFAM" id="SSF54928">
    <property type="entry name" value="RNA-binding domain, RBD"/>
    <property type="match status" value="1"/>
</dbReference>
<organism evidence="2 3">
    <name type="scientific">Aedes albopictus</name>
    <name type="common">Asian tiger mosquito</name>
    <name type="synonym">Stegomyia albopicta</name>
    <dbReference type="NCBI Taxonomy" id="7160"/>
    <lineage>
        <taxon>Eukaryota</taxon>
        <taxon>Metazoa</taxon>
        <taxon>Ecdysozoa</taxon>
        <taxon>Arthropoda</taxon>
        <taxon>Hexapoda</taxon>
        <taxon>Insecta</taxon>
        <taxon>Pterygota</taxon>
        <taxon>Neoptera</taxon>
        <taxon>Endopterygota</taxon>
        <taxon>Diptera</taxon>
        <taxon>Nematocera</taxon>
        <taxon>Culicoidea</taxon>
        <taxon>Culicidae</taxon>
        <taxon>Culicinae</taxon>
        <taxon>Aedini</taxon>
        <taxon>Aedes</taxon>
        <taxon>Stegomyia</taxon>
    </lineage>
</organism>
<feature type="compositionally biased region" description="Pro residues" evidence="1">
    <location>
        <begin position="1"/>
        <end position="10"/>
    </location>
</feature>
<feature type="region of interest" description="Disordered" evidence="1">
    <location>
        <begin position="520"/>
        <end position="539"/>
    </location>
</feature>
<sequence>MYGSEPPPPGTTGYVVYDPEFPLSDNDDNGSGSYTVPPTPLLGPVSSCSEDDSERAPQDSHERCKRTRLSSPDPRPPQARSHSPQIPLVLDQFSSSSEGDVTAAQMIPKISNGNRKKTRWSSPPPCPHIPSQSPKLPLVLDRVVPVSSCSEGYMTGSKTTSNPQVPPQSSPQLFCIRSYSRQDLYPTEPDPTVNPAFALSPYWPVYVSNFRLNSLDESKRNAQIATYFASKGLLTRMIFIRQNDSFFQIYQKPTMLLDMLVYFTSKADADRAIRCCDRTTYYGHILNVLPGRIPVYFNMDLTVRFKLPDAYAIEHTETPSELALLGSKDSGNIVTIAKHSGYMLFVEFKDQNSMKLAVAQCTTWIPSRLSEPVQKQRFLEQDCTNKMQLLLQKDGAFINMLPPENLLQDLLGGKLPLVDKDWDSWKSPRELPEDLRISLYHRKIKRKKMTKDGLPDNLRKEVFLRKNIFFGINQPPSEPNLKIAQHLPAKDPHMAYRERLKNKQLSFEEKFDRIRVNKNSSPTIMPIDQPSGSTLKHGNEWSESESLRYAVKKFQSKREAFLSTKKKLLAHKNTKDLATRNKLFCNMLRLETSLRNMGQKSEAFQCDELNTGLVTAVYKTDQQKRFSMYFKTPMTNVDLSDVKEPLDELSPVFVANFVVSDLSPRQRNREVSEFFLAEGLSVSMVYLDDRDEFYNSYLKSVKLLDMLVYFRTEDDATKAIRELHGSTYRAHRLSVFPGRKEVMYVKGKAILLNLDSDPMLAEKAIEQFLVNVGVRIEDLDSVMRYPKKAIFSFGCKNGSILPAVQSLSAANVPRPMPRMQRYTEADVKADLLRRILHDENFLNDQPVADDELKRLFATKSRPSETEICGAAVVWDGPYQKREEMNDQIGKVLVEWKKMLTEAQLASLKNK</sequence>
<evidence type="ECO:0008006" key="4">
    <source>
        <dbReference type="Google" id="ProtNLM"/>
    </source>
</evidence>
<dbReference type="Proteomes" id="UP000069940">
    <property type="component" value="Unassembled WGS sequence"/>
</dbReference>
<feature type="region of interest" description="Disordered" evidence="1">
    <location>
        <begin position="107"/>
        <end position="134"/>
    </location>
</feature>